<organism evidence="4">
    <name type="scientific">Gongylonema pulchrum</name>
    <dbReference type="NCBI Taxonomy" id="637853"/>
    <lineage>
        <taxon>Eukaryota</taxon>
        <taxon>Metazoa</taxon>
        <taxon>Ecdysozoa</taxon>
        <taxon>Nematoda</taxon>
        <taxon>Chromadorea</taxon>
        <taxon>Rhabditida</taxon>
        <taxon>Spirurina</taxon>
        <taxon>Spiruromorpha</taxon>
        <taxon>Spiruroidea</taxon>
        <taxon>Gongylonematidae</taxon>
        <taxon>Gongylonema</taxon>
    </lineage>
</organism>
<proteinExistence type="predicted"/>
<sequence>MHSLIFYVASLQQLTKLTGEYDQLLSEFEGSRLREAELQKHVDELRQGSETVSTKSVQQMQLMEKELEMIREENNVLHAANEKLVQNSLTTEQLTRSNDLQQQTVRSDVSEKQLSEALAKCSELEKSYRELMRTKIELEEKLKHLERLRADKQEMQMEEDKEALLNGRIPIRVRLLVAFCIS</sequence>
<protein>
    <submittedName>
        <fullName evidence="4">HOOK domain-containing protein</fullName>
    </submittedName>
</protein>
<dbReference type="AlphaFoldDB" id="A0A183ET87"/>
<dbReference type="Proteomes" id="UP000271098">
    <property type="component" value="Unassembled WGS sequence"/>
</dbReference>
<evidence type="ECO:0000256" key="1">
    <source>
        <dbReference type="SAM" id="Coils"/>
    </source>
</evidence>
<reference evidence="2 3" key="2">
    <citation type="submission" date="2018-11" db="EMBL/GenBank/DDBJ databases">
        <authorList>
            <consortium name="Pathogen Informatics"/>
        </authorList>
    </citation>
    <scope>NUCLEOTIDE SEQUENCE [LARGE SCALE GENOMIC DNA]</scope>
</reference>
<evidence type="ECO:0000313" key="3">
    <source>
        <dbReference type="Proteomes" id="UP000271098"/>
    </source>
</evidence>
<dbReference type="EMBL" id="UYRT01100323">
    <property type="protein sequence ID" value="VDN42493.1"/>
    <property type="molecule type" value="Genomic_DNA"/>
</dbReference>
<evidence type="ECO:0000313" key="2">
    <source>
        <dbReference type="EMBL" id="VDN42493.1"/>
    </source>
</evidence>
<dbReference type="WBParaSite" id="GPUH_0002420801-mRNA-1">
    <property type="protein sequence ID" value="GPUH_0002420801-mRNA-1"/>
    <property type="gene ID" value="GPUH_0002420801"/>
</dbReference>
<evidence type="ECO:0000313" key="4">
    <source>
        <dbReference type="WBParaSite" id="GPUH_0002420801-mRNA-1"/>
    </source>
</evidence>
<dbReference type="OrthoDB" id="2133912at2759"/>
<accession>A0A183ET87</accession>
<name>A0A183ET87_9BILA</name>
<feature type="coiled-coil region" evidence="1">
    <location>
        <begin position="114"/>
        <end position="158"/>
    </location>
</feature>
<keyword evidence="3" id="KW-1185">Reference proteome</keyword>
<reference evidence="4" key="1">
    <citation type="submission" date="2016-06" db="UniProtKB">
        <authorList>
            <consortium name="WormBaseParasite"/>
        </authorList>
    </citation>
    <scope>IDENTIFICATION</scope>
</reference>
<keyword evidence="1" id="KW-0175">Coiled coil</keyword>
<gene>
    <name evidence="2" type="ORF">GPUH_LOCUS24177</name>
</gene>